<evidence type="ECO:0000313" key="2">
    <source>
        <dbReference type="Proteomes" id="UP000472270"/>
    </source>
</evidence>
<dbReference type="AlphaFoldDB" id="A0A673FTK5"/>
<protein>
    <submittedName>
        <fullName evidence="1">Uncharacterized protein</fullName>
    </submittedName>
</protein>
<dbReference type="Ensembl" id="ENSSRHT00000004630.1">
    <property type="protein sequence ID" value="ENSSRHP00000004469.1"/>
    <property type="gene ID" value="ENSSRHG00000002997.1"/>
</dbReference>
<dbReference type="Proteomes" id="UP000472270">
    <property type="component" value="Unassembled WGS sequence"/>
</dbReference>
<proteinExistence type="predicted"/>
<name>A0A673FTK5_9TELE</name>
<sequence length="58" mass="6869">MCFYFLSCSKFRLSYYPHRLESFKEIVRASFFGKCEHNVYGDRDSLVKADQHAPCIQV</sequence>
<reference evidence="1" key="2">
    <citation type="submission" date="2025-09" db="UniProtKB">
        <authorList>
            <consortium name="Ensembl"/>
        </authorList>
    </citation>
    <scope>IDENTIFICATION</scope>
</reference>
<evidence type="ECO:0000313" key="1">
    <source>
        <dbReference type="Ensembl" id="ENSSRHP00000004469.1"/>
    </source>
</evidence>
<accession>A0A673FTK5</accession>
<organism evidence="1 2">
    <name type="scientific">Sinocyclocheilus rhinocerous</name>
    <dbReference type="NCBI Taxonomy" id="307959"/>
    <lineage>
        <taxon>Eukaryota</taxon>
        <taxon>Metazoa</taxon>
        <taxon>Chordata</taxon>
        <taxon>Craniata</taxon>
        <taxon>Vertebrata</taxon>
        <taxon>Euteleostomi</taxon>
        <taxon>Actinopterygii</taxon>
        <taxon>Neopterygii</taxon>
        <taxon>Teleostei</taxon>
        <taxon>Ostariophysi</taxon>
        <taxon>Cypriniformes</taxon>
        <taxon>Cyprinidae</taxon>
        <taxon>Cyprininae</taxon>
        <taxon>Sinocyclocheilus</taxon>
    </lineage>
</organism>
<keyword evidence="2" id="KW-1185">Reference proteome</keyword>
<reference evidence="1" key="1">
    <citation type="submission" date="2025-08" db="UniProtKB">
        <authorList>
            <consortium name="Ensembl"/>
        </authorList>
    </citation>
    <scope>IDENTIFICATION</scope>
</reference>